<gene>
    <name evidence="1" type="ORF">PGLA2088_LOCUS37527</name>
</gene>
<dbReference type="EMBL" id="CAJNNW010032491">
    <property type="protein sequence ID" value="CAE8713430.1"/>
    <property type="molecule type" value="Genomic_DNA"/>
</dbReference>
<comment type="caution">
    <text evidence="1">The sequence shown here is derived from an EMBL/GenBank/DDBJ whole genome shotgun (WGS) entry which is preliminary data.</text>
</comment>
<proteinExistence type="predicted"/>
<evidence type="ECO:0000313" key="1">
    <source>
        <dbReference type="EMBL" id="CAE8713430.1"/>
    </source>
</evidence>
<name>A0A813KV46_POLGL</name>
<organism evidence="1 2">
    <name type="scientific">Polarella glacialis</name>
    <name type="common">Dinoflagellate</name>
    <dbReference type="NCBI Taxonomy" id="89957"/>
    <lineage>
        <taxon>Eukaryota</taxon>
        <taxon>Sar</taxon>
        <taxon>Alveolata</taxon>
        <taxon>Dinophyceae</taxon>
        <taxon>Suessiales</taxon>
        <taxon>Suessiaceae</taxon>
        <taxon>Polarella</taxon>
    </lineage>
</organism>
<dbReference type="Proteomes" id="UP000626109">
    <property type="component" value="Unassembled WGS sequence"/>
</dbReference>
<dbReference type="AlphaFoldDB" id="A0A813KV46"/>
<protein>
    <recommendedName>
        <fullName evidence="3">Exportin-1/Importin-beta-like domain-containing protein</fullName>
    </recommendedName>
</protein>
<accession>A0A813KV46</accession>
<evidence type="ECO:0008006" key="3">
    <source>
        <dbReference type="Google" id="ProtNLM"/>
    </source>
</evidence>
<reference evidence="1" key="1">
    <citation type="submission" date="2021-02" db="EMBL/GenBank/DDBJ databases">
        <authorList>
            <person name="Dougan E. K."/>
            <person name="Rhodes N."/>
            <person name="Thang M."/>
            <person name="Chan C."/>
        </authorList>
    </citation>
    <scope>NUCLEOTIDE SEQUENCE</scope>
</reference>
<sequence>MAVQGPPTMKELQQRVTMFHAGDELYSGAWLADFQRSGHMAWQTCIEVLQKGPLPSCDGELLQAFSAQTLARLARAFVSWHKDCGAQKAAKESLETLIVIHARGQSLVWKQLALALACAELWLGTWAPAALLLADSLPEIVRRELLVLPAELLFDHKALPLTSRHLREAAASSFFRACESVFAFLLAGVVDGVAEEQRCQIAMRVLGAWLRAVRKSSVWLPGVDAAAPLRSLASQLQQLLSAARQAPAEAAEVAQQLARWRSAPKEAAELLKPLLGCIFFANKNGTQSSSDMDEGNVCYDRAVDDCSPSWLLPLLSDLAADFWPRAALGEIDLDWEAIALQAVAVLSAASGDALALDAVDAEAAIGVWQTFAETIQTAVRASESLQSSNTDAALFYVPSPEKRVRRSQEQWQLPRERLMQTSSLQKLFELFALKLLEYMRLPLVPEDEEALAALQIARASAECALVHWSSMVSEPSAWSLELRAPLSGVELALAEFCLSESDCMSEELARQIEVVFWFFGAVSSSAAEGQPGFAAATAIASSAIAVIVPHLAALDAAQPPWRALLWSAACVLATAVNVSPSSQPGSSPVLLEWMLQRPPSEAGAPNFLELTELPYARAVEAACQRLPTGTAHTLVGERLFLLTFASWTPACAQERSLEAQALLLSALRHAMGSNPELLCQSLAAKVLPGLCTAVDRETATSSSGSWMSPGGNDQDSAPWPASRLLFETLTALLPVGNPSSDADHPAVRMWRQAWHYLEAALLRCPIDSASEQPIKAASQALREAALRAPALLPEVVQLLAQSAAQRESPEAPLLALREIAVGVPCPPVDPLRAAEVLDAAVAAAAEALLQKTQALVETPGELAALFGLLAEAVRPSPPGTAGGGPCEDRLRPLLIARRVLIGRCLSLVSLALPECRSELATKHMMRFAARLMSAEEAQPAAHGEMLSVTLAPLCAAVCRALAAQDFLAEPEAVAEAGELLLAAAVAFPIELPAALTAGLGQVDLPDHSKELLQQHMACRAEWSQKGHWLEQLQQIALEWQSERRFNLL</sequence>
<evidence type="ECO:0000313" key="2">
    <source>
        <dbReference type="Proteomes" id="UP000626109"/>
    </source>
</evidence>